<feature type="active site" description="Proton donor" evidence="6">
    <location>
        <position position="108"/>
    </location>
</feature>
<dbReference type="PIRSF" id="PIRSF006621">
    <property type="entry name" value="Dus"/>
    <property type="match status" value="1"/>
</dbReference>
<evidence type="ECO:0000256" key="1">
    <source>
        <dbReference type="ARBA" id="ARBA00022630"/>
    </source>
</evidence>
<keyword evidence="4 5" id="KW-0560">Oxidoreductase</keyword>
<dbReference type="Proteomes" id="UP000007013">
    <property type="component" value="Chromosome"/>
</dbReference>
<feature type="domain" description="DUS-like FMN-binding" evidence="8">
    <location>
        <begin position="21"/>
        <end position="246"/>
    </location>
</feature>
<dbReference type="eggNOG" id="COG0042">
    <property type="taxonomic scope" value="Bacteria"/>
</dbReference>
<dbReference type="Gene3D" id="3.20.20.70">
    <property type="entry name" value="Aldolase class I"/>
    <property type="match status" value="1"/>
</dbReference>
<dbReference type="RefSeq" id="WP_012376678.1">
    <property type="nucleotide sequence ID" value="NC_010571.1"/>
</dbReference>
<feature type="binding site" evidence="7">
    <location>
        <position position="177"/>
    </location>
    <ligand>
        <name>FMN</name>
        <dbReference type="ChEBI" id="CHEBI:58210"/>
    </ligand>
</feature>
<evidence type="ECO:0000256" key="6">
    <source>
        <dbReference type="PIRSR" id="PIRSR006621-1"/>
    </source>
</evidence>
<dbReference type="EC" id="1.3.1.-" evidence="5"/>
<sequence>MTDLPAPLPPPVVAGLPLTALAPMQDVTDLTFMRVIAHYGAPDYFFTEFFRVHSQSRLEKHIVRCLDDNTTGRPIFAQVIGEDLEQLVRTARELQQHPIAGIDLNLGCPAPKVYKKNVGGGLLRDLAHVDRILGALRAATPGGLFTVKMRIGFDDTTPFEPMLDLVNAHRVDLLSVHGRTVKEMYRSRVHYDFIARAVQRVRCPVLANGNVTSAPRAVAILRETGAAGVMIGRHAIRNPWIFRQCRELFHPPPALQSTTEPSSLPATAGATSPACFRPTFADVRDYIAHLYQATQTPGIPERIHVSKMKKYLNFVGQAVDPTGAFLREMRRAESEAELFRVCDRHLLPEPAHLIADEPYEGVIARPNCETPHPADRGSPETISA</sequence>
<dbReference type="GO" id="GO:0050660">
    <property type="term" value="F:flavin adenine dinucleotide binding"/>
    <property type="evidence" value="ECO:0007669"/>
    <property type="project" value="InterPro"/>
</dbReference>
<proteinExistence type="inferred from homology"/>
<dbReference type="PANTHER" id="PTHR45846:SF1">
    <property type="entry name" value="TRNA-DIHYDROURIDINE(47) SYNTHASE [NAD(P)(+)]-LIKE"/>
    <property type="match status" value="1"/>
</dbReference>
<evidence type="ECO:0000256" key="7">
    <source>
        <dbReference type="PIRSR" id="PIRSR006621-2"/>
    </source>
</evidence>
<dbReference type="InterPro" id="IPR035587">
    <property type="entry name" value="DUS-like_FMN-bd"/>
</dbReference>
<comment type="similarity">
    <text evidence="5">Belongs to the dus family.</text>
</comment>
<dbReference type="Pfam" id="PF01207">
    <property type="entry name" value="Dus"/>
    <property type="match status" value="1"/>
</dbReference>
<feature type="binding site" evidence="7">
    <location>
        <position position="78"/>
    </location>
    <ligand>
        <name>FMN</name>
        <dbReference type="ChEBI" id="CHEBI:58210"/>
    </ligand>
</feature>
<dbReference type="AlphaFoldDB" id="B1ZZ77"/>
<feature type="binding site" evidence="7">
    <location>
        <begin position="232"/>
        <end position="233"/>
    </location>
    <ligand>
        <name>FMN</name>
        <dbReference type="ChEBI" id="CHEBI:58210"/>
    </ligand>
</feature>
<evidence type="ECO:0000256" key="2">
    <source>
        <dbReference type="ARBA" id="ARBA00022643"/>
    </source>
</evidence>
<dbReference type="PANTHER" id="PTHR45846">
    <property type="entry name" value="TRNA-DIHYDROURIDINE(47) SYNTHASE [NAD(P)(+)]-LIKE"/>
    <property type="match status" value="1"/>
</dbReference>
<accession>B1ZZ77</accession>
<dbReference type="CDD" id="cd02801">
    <property type="entry name" value="DUS_like_FMN"/>
    <property type="match status" value="1"/>
</dbReference>
<keyword evidence="2 5" id="KW-0288">FMN</keyword>
<dbReference type="SUPFAM" id="SSF51395">
    <property type="entry name" value="FMN-linked oxidoreductases"/>
    <property type="match status" value="1"/>
</dbReference>
<keyword evidence="10" id="KW-1185">Reference proteome</keyword>
<dbReference type="InterPro" id="IPR013785">
    <property type="entry name" value="Aldolase_TIM"/>
</dbReference>
<protein>
    <recommendedName>
        <fullName evidence="5">tRNA-dihydrouridine synthase</fullName>
        <ecNumber evidence="5">1.3.1.-</ecNumber>
    </recommendedName>
</protein>
<evidence type="ECO:0000256" key="4">
    <source>
        <dbReference type="ARBA" id="ARBA00023002"/>
    </source>
</evidence>
<reference evidence="9 10" key="1">
    <citation type="journal article" date="2011" name="J. Bacteriol.">
        <title>Genome sequence of the verrucomicrobium Opitutus terrae PB90-1, an abundant inhabitant of rice paddy soil ecosystems.</title>
        <authorList>
            <person name="van Passel M.W."/>
            <person name="Kant R."/>
            <person name="Palva A."/>
            <person name="Copeland A."/>
            <person name="Lucas S."/>
            <person name="Lapidus A."/>
            <person name="Glavina del Rio T."/>
            <person name="Pitluck S."/>
            <person name="Goltsman E."/>
            <person name="Clum A."/>
            <person name="Sun H."/>
            <person name="Schmutz J."/>
            <person name="Larimer F.W."/>
            <person name="Land M.L."/>
            <person name="Hauser L."/>
            <person name="Kyrpides N."/>
            <person name="Mikhailova N."/>
            <person name="Richardson P.P."/>
            <person name="Janssen P.H."/>
            <person name="de Vos W.M."/>
            <person name="Smidt H."/>
        </authorList>
    </citation>
    <scope>NUCLEOTIDE SEQUENCE [LARGE SCALE GENOMIC DNA]</scope>
    <source>
        <strain evidence="10">DSM 11246 / JCM 15787 / PB90-1</strain>
    </source>
</reference>
<gene>
    <name evidence="9" type="ordered locus">Oter_3875</name>
</gene>
<dbReference type="HOGENOM" id="CLU_013299_0_3_0"/>
<evidence type="ECO:0000259" key="8">
    <source>
        <dbReference type="Pfam" id="PF01207"/>
    </source>
</evidence>
<keyword evidence="7" id="KW-0547">Nucleotide-binding</keyword>
<evidence type="ECO:0000313" key="9">
    <source>
        <dbReference type="EMBL" id="ACB77149.1"/>
    </source>
</evidence>
<feature type="binding site" evidence="7">
    <location>
        <position position="148"/>
    </location>
    <ligand>
        <name>FMN</name>
        <dbReference type="ChEBI" id="CHEBI:58210"/>
    </ligand>
</feature>
<dbReference type="InterPro" id="IPR001269">
    <property type="entry name" value="DUS_fam"/>
</dbReference>
<keyword evidence="1 5" id="KW-0285">Flavoprotein</keyword>
<comment type="cofactor">
    <cofactor evidence="5 7">
        <name>FMN</name>
        <dbReference type="ChEBI" id="CHEBI:58210"/>
    </cofactor>
</comment>
<dbReference type="KEGG" id="ote:Oter_3875"/>
<dbReference type="STRING" id="452637.Oter_3875"/>
<evidence type="ECO:0000313" key="10">
    <source>
        <dbReference type="Proteomes" id="UP000007013"/>
    </source>
</evidence>
<evidence type="ECO:0000256" key="5">
    <source>
        <dbReference type="PIRNR" id="PIRNR006621"/>
    </source>
</evidence>
<name>B1ZZ77_OPITP</name>
<keyword evidence="3 5" id="KW-0819">tRNA processing</keyword>
<dbReference type="GO" id="GO:0017150">
    <property type="term" value="F:tRNA dihydrouridine synthase activity"/>
    <property type="evidence" value="ECO:0007669"/>
    <property type="project" value="InterPro"/>
</dbReference>
<organism evidence="9 10">
    <name type="scientific">Opitutus terrae (strain DSM 11246 / JCM 15787 / PB90-1)</name>
    <dbReference type="NCBI Taxonomy" id="452637"/>
    <lineage>
        <taxon>Bacteria</taxon>
        <taxon>Pseudomonadati</taxon>
        <taxon>Verrucomicrobiota</taxon>
        <taxon>Opitutia</taxon>
        <taxon>Opitutales</taxon>
        <taxon>Opitutaceae</taxon>
        <taxon>Opitutus</taxon>
    </lineage>
</organism>
<dbReference type="EMBL" id="CP001032">
    <property type="protein sequence ID" value="ACB77149.1"/>
    <property type="molecule type" value="Genomic_DNA"/>
</dbReference>
<dbReference type="GO" id="GO:0003723">
    <property type="term" value="F:RNA binding"/>
    <property type="evidence" value="ECO:0007669"/>
    <property type="project" value="TreeGrafter"/>
</dbReference>
<evidence type="ECO:0000256" key="3">
    <source>
        <dbReference type="ARBA" id="ARBA00022694"/>
    </source>
</evidence>
<comment type="function">
    <text evidence="5">Catalyzes the synthesis of 5,6-dihydrouridine (D), a modified base found in the D-loop of most tRNAs, via the reduction of the C5-C6 double bond in target uridines.</text>
</comment>